<dbReference type="AlphaFoldDB" id="A0AAN5D0H1"/>
<feature type="non-terminal residue" evidence="1">
    <location>
        <position position="189"/>
    </location>
</feature>
<reference evidence="2" key="1">
    <citation type="submission" date="2022-10" db="EMBL/GenBank/DDBJ databases">
        <title>Genome assembly of Pristionchus species.</title>
        <authorList>
            <person name="Yoshida K."/>
            <person name="Sommer R.J."/>
        </authorList>
    </citation>
    <scope>NUCLEOTIDE SEQUENCE [LARGE SCALE GENOMIC DNA]</scope>
    <source>
        <strain evidence="2">RS5460</strain>
    </source>
</reference>
<comment type="caution">
    <text evidence="1">The sequence shown here is derived from an EMBL/GenBank/DDBJ whole genome shotgun (WGS) entry which is preliminary data.</text>
</comment>
<keyword evidence="2" id="KW-1185">Reference proteome</keyword>
<organism evidence="1 2">
    <name type="scientific">Pristionchus mayeri</name>
    <dbReference type="NCBI Taxonomy" id="1317129"/>
    <lineage>
        <taxon>Eukaryota</taxon>
        <taxon>Metazoa</taxon>
        <taxon>Ecdysozoa</taxon>
        <taxon>Nematoda</taxon>
        <taxon>Chromadorea</taxon>
        <taxon>Rhabditida</taxon>
        <taxon>Rhabditina</taxon>
        <taxon>Diplogasteromorpha</taxon>
        <taxon>Diplogasteroidea</taxon>
        <taxon>Neodiplogasteridae</taxon>
        <taxon>Pristionchus</taxon>
    </lineage>
</organism>
<name>A0AAN5D0H1_9BILA</name>
<evidence type="ECO:0000313" key="2">
    <source>
        <dbReference type="Proteomes" id="UP001328107"/>
    </source>
</evidence>
<gene>
    <name evidence="1" type="ORF">PMAYCL1PPCAC_23544</name>
</gene>
<evidence type="ECO:0000313" key="1">
    <source>
        <dbReference type="EMBL" id="GMR53349.1"/>
    </source>
</evidence>
<accession>A0AAN5D0H1</accession>
<protein>
    <submittedName>
        <fullName evidence="1">Uncharacterized protein</fullName>
    </submittedName>
</protein>
<dbReference type="Proteomes" id="UP001328107">
    <property type="component" value="Unassembled WGS sequence"/>
</dbReference>
<proteinExistence type="predicted"/>
<sequence>INQHAIYHHFNKNNHRYGLTLASNAGRGGLNSLGGLSLGSSGLLLLQGGLVGDLLGLLDSLVGVLGSLDGSITLSFAELRLLVSLSEDRLERGVSDTTSGSGNLLVGASLLGVLLTVDSLLVLAPVKNGPGNVTRVSLQLVRSHTLSGQEDIDLKAGSDSSLSVSGMDLVAGKDASFQLHVGTPEFSET</sequence>
<feature type="non-terminal residue" evidence="1">
    <location>
        <position position="1"/>
    </location>
</feature>
<dbReference type="EMBL" id="BTRK01000005">
    <property type="protein sequence ID" value="GMR53349.1"/>
    <property type="molecule type" value="Genomic_DNA"/>
</dbReference>